<dbReference type="Pfam" id="PF01300">
    <property type="entry name" value="Sua5_yciO_yrdC"/>
    <property type="match status" value="1"/>
</dbReference>
<gene>
    <name evidence="14" type="ORF">FHX40_3389</name>
</gene>
<evidence type="ECO:0000259" key="13">
    <source>
        <dbReference type="PROSITE" id="PS51163"/>
    </source>
</evidence>
<name>A0A543J1E0_9ACTN</name>
<evidence type="ECO:0000256" key="10">
    <source>
        <dbReference type="ARBA" id="ARBA00029774"/>
    </source>
</evidence>
<evidence type="ECO:0000256" key="4">
    <source>
        <dbReference type="ARBA" id="ARBA00022490"/>
    </source>
</evidence>
<evidence type="ECO:0000256" key="8">
    <source>
        <dbReference type="ARBA" id="ARBA00022741"/>
    </source>
</evidence>
<organism evidence="14 15">
    <name type="scientific">Thermopolyspora flexuosa</name>
    <dbReference type="NCBI Taxonomy" id="103836"/>
    <lineage>
        <taxon>Bacteria</taxon>
        <taxon>Bacillati</taxon>
        <taxon>Actinomycetota</taxon>
        <taxon>Actinomycetes</taxon>
        <taxon>Streptosporangiales</taxon>
        <taxon>Streptosporangiaceae</taxon>
        <taxon>Thermopolyspora</taxon>
    </lineage>
</organism>
<evidence type="ECO:0000256" key="11">
    <source>
        <dbReference type="ARBA" id="ARBA00048366"/>
    </source>
</evidence>
<comment type="subcellular location">
    <subcellularLocation>
        <location evidence="1">Cytoplasm</location>
    </subcellularLocation>
</comment>
<dbReference type="GO" id="GO:0006450">
    <property type="term" value="P:regulation of translational fidelity"/>
    <property type="evidence" value="ECO:0007669"/>
    <property type="project" value="TreeGrafter"/>
</dbReference>
<keyword evidence="15" id="KW-1185">Reference proteome</keyword>
<comment type="catalytic activity">
    <reaction evidence="11">
        <text>L-threonine + hydrogencarbonate + ATP = L-threonylcarbamoyladenylate + diphosphate + H2O</text>
        <dbReference type="Rhea" id="RHEA:36407"/>
        <dbReference type="ChEBI" id="CHEBI:15377"/>
        <dbReference type="ChEBI" id="CHEBI:17544"/>
        <dbReference type="ChEBI" id="CHEBI:30616"/>
        <dbReference type="ChEBI" id="CHEBI:33019"/>
        <dbReference type="ChEBI" id="CHEBI:57926"/>
        <dbReference type="ChEBI" id="CHEBI:73682"/>
        <dbReference type="EC" id="2.7.7.87"/>
    </reaction>
</comment>
<sequence>MSERKDPAPDAGKPADEQGGPAPDRRPDPQAESTAASEESRASSGPAVPGGEPAAQPAAPSSTGPHGDPVREAAASADAPRGEGAAAGQDDREGEAKGAGVGKAAEEATAKAAAPEPAEGASSGEPKAEAAGAGAEAAEKPGEGTPEAPAVVMEAAKEKVLRFDCSIPEQRAAGIEAAVDAVRQGKLVVIPTDTVYGIGADAFTPSAVSALLAAKGRGRDMPVPVLVGSVRAANALLDDLGPYGQDLIDAFWPGPLTIIGHAVRSLQWDLGETKGTVAVRMPLHAVALDLLKETGPMAVSSANRSGAPPATTIAEAEEQLGDSVAVYLDGGRCTQPIPSTIVDLTTPVPRVLRKGAISVEKLKGVVGYVATDD</sequence>
<keyword evidence="8" id="KW-0547">Nucleotide-binding</keyword>
<proteinExistence type="inferred from homology"/>
<dbReference type="EC" id="2.7.7.87" evidence="3"/>
<keyword evidence="7" id="KW-0548">Nucleotidyltransferase</keyword>
<dbReference type="NCBIfam" id="TIGR00057">
    <property type="entry name" value="L-threonylcarbamoyladenylate synthase"/>
    <property type="match status" value="1"/>
</dbReference>
<feature type="region of interest" description="Disordered" evidence="12">
    <location>
        <begin position="1"/>
        <end position="146"/>
    </location>
</feature>
<dbReference type="GO" id="GO:0008033">
    <property type="term" value="P:tRNA processing"/>
    <property type="evidence" value="ECO:0007669"/>
    <property type="project" value="UniProtKB-KW"/>
</dbReference>
<feature type="compositionally biased region" description="Low complexity" evidence="12">
    <location>
        <begin position="31"/>
        <end position="65"/>
    </location>
</feature>
<dbReference type="GO" id="GO:0005524">
    <property type="term" value="F:ATP binding"/>
    <property type="evidence" value="ECO:0007669"/>
    <property type="project" value="UniProtKB-KW"/>
</dbReference>
<reference evidence="14 15" key="1">
    <citation type="submission" date="2019-06" db="EMBL/GenBank/DDBJ databases">
        <title>Sequencing the genomes of 1000 actinobacteria strains.</title>
        <authorList>
            <person name="Klenk H.-P."/>
        </authorList>
    </citation>
    <scope>NUCLEOTIDE SEQUENCE [LARGE SCALE GENOMIC DNA]</scope>
    <source>
        <strain evidence="14 15">DSM 43186</strain>
    </source>
</reference>
<keyword evidence="5" id="KW-0808">Transferase</keyword>
<dbReference type="SUPFAM" id="SSF55821">
    <property type="entry name" value="YrdC/RibB"/>
    <property type="match status" value="1"/>
</dbReference>
<keyword evidence="4" id="KW-0963">Cytoplasm</keyword>
<evidence type="ECO:0000313" key="15">
    <source>
        <dbReference type="Proteomes" id="UP000319213"/>
    </source>
</evidence>
<dbReference type="PANTHER" id="PTHR17490:SF16">
    <property type="entry name" value="THREONYLCARBAMOYL-AMP SYNTHASE"/>
    <property type="match status" value="1"/>
</dbReference>
<evidence type="ECO:0000256" key="2">
    <source>
        <dbReference type="ARBA" id="ARBA00007663"/>
    </source>
</evidence>
<dbReference type="Proteomes" id="UP000319213">
    <property type="component" value="Unassembled WGS sequence"/>
</dbReference>
<dbReference type="GO" id="GO:0000049">
    <property type="term" value="F:tRNA binding"/>
    <property type="evidence" value="ECO:0007669"/>
    <property type="project" value="TreeGrafter"/>
</dbReference>
<evidence type="ECO:0000256" key="12">
    <source>
        <dbReference type="SAM" id="MobiDB-lite"/>
    </source>
</evidence>
<dbReference type="GO" id="GO:0003725">
    <property type="term" value="F:double-stranded RNA binding"/>
    <property type="evidence" value="ECO:0007669"/>
    <property type="project" value="InterPro"/>
</dbReference>
<dbReference type="GO" id="GO:0005737">
    <property type="term" value="C:cytoplasm"/>
    <property type="evidence" value="ECO:0007669"/>
    <property type="project" value="UniProtKB-SubCell"/>
</dbReference>
<dbReference type="EMBL" id="VFPQ01000001">
    <property type="protein sequence ID" value="TQM76644.1"/>
    <property type="molecule type" value="Genomic_DNA"/>
</dbReference>
<evidence type="ECO:0000256" key="5">
    <source>
        <dbReference type="ARBA" id="ARBA00022679"/>
    </source>
</evidence>
<evidence type="ECO:0000313" key="14">
    <source>
        <dbReference type="EMBL" id="TQM76644.1"/>
    </source>
</evidence>
<dbReference type="PROSITE" id="PS51163">
    <property type="entry name" value="YRDC"/>
    <property type="match status" value="1"/>
</dbReference>
<evidence type="ECO:0000256" key="3">
    <source>
        <dbReference type="ARBA" id="ARBA00012584"/>
    </source>
</evidence>
<evidence type="ECO:0000256" key="7">
    <source>
        <dbReference type="ARBA" id="ARBA00022695"/>
    </source>
</evidence>
<dbReference type="InterPro" id="IPR006070">
    <property type="entry name" value="Sua5-like_dom"/>
</dbReference>
<feature type="compositionally biased region" description="Low complexity" evidence="12">
    <location>
        <begin position="110"/>
        <end position="136"/>
    </location>
</feature>
<evidence type="ECO:0000256" key="9">
    <source>
        <dbReference type="ARBA" id="ARBA00022840"/>
    </source>
</evidence>
<accession>A0A543J1E0</accession>
<protein>
    <recommendedName>
        <fullName evidence="10">L-threonylcarbamoyladenylate synthase</fullName>
        <ecNumber evidence="3">2.7.7.87</ecNumber>
    </recommendedName>
    <alternativeName>
        <fullName evidence="10">L-threonylcarbamoyladenylate synthase</fullName>
    </alternativeName>
</protein>
<dbReference type="PANTHER" id="PTHR17490">
    <property type="entry name" value="SUA5"/>
    <property type="match status" value="1"/>
</dbReference>
<dbReference type="Gene3D" id="3.90.870.10">
    <property type="entry name" value="DHBP synthase"/>
    <property type="match status" value="1"/>
</dbReference>
<keyword evidence="9" id="KW-0067">ATP-binding</keyword>
<dbReference type="GO" id="GO:0061710">
    <property type="term" value="F:L-threonylcarbamoyladenylate synthase"/>
    <property type="evidence" value="ECO:0007669"/>
    <property type="project" value="UniProtKB-EC"/>
</dbReference>
<dbReference type="InterPro" id="IPR050156">
    <property type="entry name" value="TC-AMP_synthase_SUA5"/>
</dbReference>
<evidence type="ECO:0000256" key="1">
    <source>
        <dbReference type="ARBA" id="ARBA00004496"/>
    </source>
</evidence>
<comment type="caution">
    <text evidence="14">The sequence shown here is derived from an EMBL/GenBank/DDBJ whole genome shotgun (WGS) entry which is preliminary data.</text>
</comment>
<feature type="compositionally biased region" description="Basic and acidic residues" evidence="12">
    <location>
        <begin position="1"/>
        <end position="16"/>
    </location>
</feature>
<dbReference type="AlphaFoldDB" id="A0A543J1E0"/>
<comment type="similarity">
    <text evidence="2">Belongs to the SUA5 family.</text>
</comment>
<evidence type="ECO:0000256" key="6">
    <source>
        <dbReference type="ARBA" id="ARBA00022694"/>
    </source>
</evidence>
<dbReference type="InterPro" id="IPR017945">
    <property type="entry name" value="DHBP_synth_RibB-like_a/b_dom"/>
</dbReference>
<feature type="domain" description="YrdC-like" evidence="13">
    <location>
        <begin position="172"/>
        <end position="357"/>
    </location>
</feature>
<keyword evidence="6" id="KW-0819">tRNA processing</keyword>